<dbReference type="EC" id="2.7.1.170" evidence="1"/>
<gene>
    <name evidence="1" type="ORF">GUA46_10490</name>
</gene>
<comment type="caution">
    <text evidence="1">The sequence shown here is derived from an EMBL/GenBank/DDBJ whole genome shotgun (WGS) entry which is preliminary data.</text>
</comment>
<dbReference type="AlphaFoldDB" id="A0A850NIF5"/>
<accession>A0A850NIF5</accession>
<dbReference type="RefSeq" id="WP_176620455.1">
    <property type="nucleotide sequence ID" value="NZ_WYET01000004.1"/>
</dbReference>
<dbReference type="GO" id="GO:0016301">
    <property type="term" value="F:kinase activity"/>
    <property type="evidence" value="ECO:0007669"/>
    <property type="project" value="UniProtKB-KW"/>
</dbReference>
<dbReference type="PANTHER" id="PTHR30605:SF0">
    <property type="entry name" value="ANHYDRO-N-ACETYLMURAMIC ACID KINASE"/>
    <property type="match status" value="1"/>
</dbReference>
<protein>
    <submittedName>
        <fullName evidence="1">Anhydro-N-acetylmuramic acid kinase</fullName>
        <ecNumber evidence="1">2.7.1.170</ecNumber>
    </submittedName>
</protein>
<organism evidence="1 2">
    <name type="scientific">Flagellimonas chongwuensis</name>
    <dbReference type="NCBI Taxonomy" id="2697365"/>
    <lineage>
        <taxon>Bacteria</taxon>
        <taxon>Pseudomonadati</taxon>
        <taxon>Bacteroidota</taxon>
        <taxon>Flavobacteriia</taxon>
        <taxon>Flavobacteriales</taxon>
        <taxon>Flavobacteriaceae</taxon>
        <taxon>Flagellimonas</taxon>
    </lineage>
</organism>
<keyword evidence="1" id="KW-0808">Transferase</keyword>
<dbReference type="GO" id="GO:0009254">
    <property type="term" value="P:peptidoglycan turnover"/>
    <property type="evidence" value="ECO:0007669"/>
    <property type="project" value="InterPro"/>
</dbReference>
<evidence type="ECO:0000313" key="2">
    <source>
        <dbReference type="Proteomes" id="UP000558089"/>
    </source>
</evidence>
<dbReference type="GO" id="GO:0006040">
    <property type="term" value="P:amino sugar metabolic process"/>
    <property type="evidence" value="ECO:0007669"/>
    <property type="project" value="InterPro"/>
</dbReference>
<dbReference type="Gene3D" id="3.30.420.40">
    <property type="match status" value="2"/>
</dbReference>
<name>A0A850NIF5_9FLAO</name>
<dbReference type="InterPro" id="IPR043129">
    <property type="entry name" value="ATPase_NBD"/>
</dbReference>
<sequence>MSVYKVLGLMSGTSLDGLDIAYCHIWEEDNKWNFSIENTAEINYSDEMREYLKNAIHLSEEDHDQLHKDYGIWLGQQSKLFIDELEEEVDFIASHGHTSHHRPEEGVTFQLGDGQLLANTSGKQVVCDFRTKDVSLKGQGAPLVPIGDKLLFHEYDFCLNLGGISNISFDKNGERIAYDIGLANMPLNYITHKMGLAYDENGKIARSGKLNHALLQKLNSLPYYALPYPKSTGYEWFSSEIMPLIEGSKLSNEDLLHTFIHHNCEQIAFAALKHKNNGKSNSKLLATGGGALNQFFMDTLQSKLGNSIEVVVPNRTLIAYKEALVFALMGVLRLEGKTNVLKSVTGATSDSCSGEMFVPKDLV</sequence>
<dbReference type="SUPFAM" id="SSF53067">
    <property type="entry name" value="Actin-like ATPase domain"/>
    <property type="match status" value="1"/>
</dbReference>
<dbReference type="GO" id="GO:0005524">
    <property type="term" value="F:ATP binding"/>
    <property type="evidence" value="ECO:0007669"/>
    <property type="project" value="InterPro"/>
</dbReference>
<keyword evidence="2" id="KW-1185">Reference proteome</keyword>
<dbReference type="GO" id="GO:0016773">
    <property type="term" value="F:phosphotransferase activity, alcohol group as acceptor"/>
    <property type="evidence" value="ECO:0007669"/>
    <property type="project" value="InterPro"/>
</dbReference>
<dbReference type="InterPro" id="IPR005338">
    <property type="entry name" value="Anhydro_N_Ac-Mur_kinase"/>
</dbReference>
<dbReference type="PANTHER" id="PTHR30605">
    <property type="entry name" value="ANHYDRO-N-ACETYLMURAMIC ACID KINASE"/>
    <property type="match status" value="1"/>
</dbReference>
<evidence type="ECO:0000313" key="1">
    <source>
        <dbReference type="EMBL" id="NVN18770.1"/>
    </source>
</evidence>
<proteinExistence type="predicted"/>
<reference evidence="1 2" key="1">
    <citation type="submission" date="2020-01" db="EMBL/GenBank/DDBJ databases">
        <title>Draft Genome Analysis of Muricauda sp. HICW Isolated from coastal seawater of PR China.</title>
        <authorList>
            <person name="Chen M.-X."/>
        </authorList>
    </citation>
    <scope>NUCLEOTIDE SEQUENCE [LARGE SCALE GENOMIC DNA]</scope>
    <source>
        <strain evidence="1 2">HICW</strain>
    </source>
</reference>
<dbReference type="EMBL" id="WYET01000004">
    <property type="protein sequence ID" value="NVN18770.1"/>
    <property type="molecule type" value="Genomic_DNA"/>
</dbReference>
<keyword evidence="1" id="KW-0418">Kinase</keyword>
<dbReference type="NCBIfam" id="NF007144">
    <property type="entry name" value="PRK09585.2-3"/>
    <property type="match status" value="1"/>
</dbReference>
<dbReference type="Pfam" id="PF03702">
    <property type="entry name" value="AnmK"/>
    <property type="match status" value="1"/>
</dbReference>
<dbReference type="Proteomes" id="UP000558089">
    <property type="component" value="Unassembled WGS sequence"/>
</dbReference>